<dbReference type="InParanoid" id="J0WXW9"/>
<dbReference type="InterPro" id="IPR050587">
    <property type="entry name" value="GNT1/Glycosyltrans_8"/>
</dbReference>
<evidence type="ECO:0000313" key="1">
    <source>
        <dbReference type="EMBL" id="EJD40171.1"/>
    </source>
</evidence>
<name>J0WXW9_AURST</name>
<gene>
    <name evidence="1" type="ORF">AURDEDRAFT_107049</name>
</gene>
<dbReference type="Gene3D" id="3.90.550.10">
    <property type="entry name" value="Spore Coat Polysaccharide Biosynthesis Protein SpsA, Chain A"/>
    <property type="match status" value="1"/>
</dbReference>
<dbReference type="AlphaFoldDB" id="J0WXW9"/>
<dbReference type="EMBL" id="JH687805">
    <property type="protein sequence ID" value="EJD40171.1"/>
    <property type="molecule type" value="Genomic_DNA"/>
</dbReference>
<keyword evidence="1" id="KW-0808">Transferase</keyword>
<dbReference type="KEGG" id="adl:AURDEDRAFT_107049"/>
<dbReference type="Proteomes" id="UP000006514">
    <property type="component" value="Unassembled WGS sequence"/>
</dbReference>
<protein>
    <submittedName>
        <fullName evidence="1">Nucleotide-diphospho-sugar transferase</fullName>
    </submittedName>
</protein>
<evidence type="ECO:0000313" key="2">
    <source>
        <dbReference type="Proteomes" id="UP000006514"/>
    </source>
</evidence>
<dbReference type="InterPro" id="IPR002495">
    <property type="entry name" value="Glyco_trans_8"/>
</dbReference>
<dbReference type="InterPro" id="IPR029044">
    <property type="entry name" value="Nucleotide-diphossugar_trans"/>
</dbReference>
<dbReference type="GO" id="GO:0016757">
    <property type="term" value="F:glycosyltransferase activity"/>
    <property type="evidence" value="ECO:0007669"/>
    <property type="project" value="InterPro"/>
</dbReference>
<sequence length="237" mass="27743">MLDGDAAKHMLLLFIPGRLSNSSLSLLESAGWTLRPTERVPPPNPDRLPARNFMDTYTKMRLFELEDEFDAIVHLDADMLVVRPFKEIWQFPVPLAAARDVRMGFGWLPTINSGTLLLKPNRRLVKHMLEIAPTFRYDVIFAEQALLDAYWKRDMTILPYIYNGQLGIKRVFPQMWPLFEQDVRVVHYTGTKPWEWHEKPDMPAERAQWWAAWDKMDRQRIRDGRGTVGALGREPKR</sequence>
<reference evidence="2" key="1">
    <citation type="journal article" date="2012" name="Science">
        <title>The Paleozoic origin of enzymatic lignin decomposition reconstructed from 31 fungal genomes.</title>
        <authorList>
            <person name="Floudas D."/>
            <person name="Binder M."/>
            <person name="Riley R."/>
            <person name="Barry K."/>
            <person name="Blanchette R.A."/>
            <person name="Henrissat B."/>
            <person name="Martinez A.T."/>
            <person name="Otillar R."/>
            <person name="Spatafora J.W."/>
            <person name="Yadav J.S."/>
            <person name="Aerts A."/>
            <person name="Benoit I."/>
            <person name="Boyd A."/>
            <person name="Carlson A."/>
            <person name="Copeland A."/>
            <person name="Coutinho P.M."/>
            <person name="de Vries R.P."/>
            <person name="Ferreira P."/>
            <person name="Findley K."/>
            <person name="Foster B."/>
            <person name="Gaskell J."/>
            <person name="Glotzer D."/>
            <person name="Gorecki P."/>
            <person name="Heitman J."/>
            <person name="Hesse C."/>
            <person name="Hori C."/>
            <person name="Igarashi K."/>
            <person name="Jurgens J.A."/>
            <person name="Kallen N."/>
            <person name="Kersten P."/>
            <person name="Kohler A."/>
            <person name="Kuees U."/>
            <person name="Kumar T.K.A."/>
            <person name="Kuo A."/>
            <person name="LaButti K."/>
            <person name="Larrondo L.F."/>
            <person name="Lindquist E."/>
            <person name="Ling A."/>
            <person name="Lombard V."/>
            <person name="Lucas S."/>
            <person name="Lundell T."/>
            <person name="Martin R."/>
            <person name="McLaughlin D.J."/>
            <person name="Morgenstern I."/>
            <person name="Morin E."/>
            <person name="Murat C."/>
            <person name="Nagy L.G."/>
            <person name="Nolan M."/>
            <person name="Ohm R.A."/>
            <person name="Patyshakuliyeva A."/>
            <person name="Rokas A."/>
            <person name="Ruiz-Duenas F.J."/>
            <person name="Sabat G."/>
            <person name="Salamov A."/>
            <person name="Samejima M."/>
            <person name="Schmutz J."/>
            <person name="Slot J.C."/>
            <person name="St John F."/>
            <person name="Stenlid J."/>
            <person name="Sun H."/>
            <person name="Sun S."/>
            <person name="Syed K."/>
            <person name="Tsang A."/>
            <person name="Wiebenga A."/>
            <person name="Young D."/>
            <person name="Pisabarro A."/>
            <person name="Eastwood D.C."/>
            <person name="Martin F."/>
            <person name="Cullen D."/>
            <person name="Grigoriev I.V."/>
            <person name="Hibbett D.S."/>
        </authorList>
    </citation>
    <scope>NUCLEOTIDE SEQUENCE [LARGE SCALE GENOMIC DNA]</scope>
    <source>
        <strain evidence="2">TFB10046</strain>
    </source>
</reference>
<dbReference type="eggNOG" id="KOG1950">
    <property type="taxonomic scope" value="Eukaryota"/>
</dbReference>
<dbReference type="SUPFAM" id="SSF53448">
    <property type="entry name" value="Nucleotide-diphospho-sugar transferases"/>
    <property type="match status" value="1"/>
</dbReference>
<dbReference type="OrthoDB" id="2014201at2759"/>
<dbReference type="OMA" id="AAPDVWW"/>
<proteinExistence type="predicted"/>
<organism evidence="1 2">
    <name type="scientific">Auricularia subglabra (strain TFB-10046 / SS5)</name>
    <name type="common">White-rot fungus</name>
    <name type="synonym">Auricularia delicata (strain TFB10046)</name>
    <dbReference type="NCBI Taxonomy" id="717982"/>
    <lineage>
        <taxon>Eukaryota</taxon>
        <taxon>Fungi</taxon>
        <taxon>Dikarya</taxon>
        <taxon>Basidiomycota</taxon>
        <taxon>Agaricomycotina</taxon>
        <taxon>Agaricomycetes</taxon>
        <taxon>Auriculariales</taxon>
        <taxon>Auriculariaceae</taxon>
        <taxon>Auricularia</taxon>
    </lineage>
</organism>
<keyword evidence="2" id="KW-1185">Reference proteome</keyword>
<dbReference type="Pfam" id="PF01501">
    <property type="entry name" value="Glyco_transf_8"/>
    <property type="match status" value="1"/>
</dbReference>
<accession>J0WXW9</accession>
<dbReference type="PANTHER" id="PTHR11183">
    <property type="entry name" value="GLYCOGENIN SUBFAMILY MEMBER"/>
    <property type="match status" value="1"/>
</dbReference>